<accession>A0A1Q6DWV3</accession>
<dbReference type="AlphaFoldDB" id="A0A1Q6DWV3"/>
<dbReference type="EMBL" id="MSDW01000001">
    <property type="protein sequence ID" value="OKY78850.1"/>
    <property type="molecule type" value="Genomic_DNA"/>
</dbReference>
<dbReference type="InParanoid" id="A0A1Q6DWV3"/>
<proteinExistence type="predicted"/>
<gene>
    <name evidence="1" type="ORF">BTN85_1353</name>
</gene>
<evidence type="ECO:0000313" key="2">
    <source>
        <dbReference type="Proteomes" id="UP000185744"/>
    </source>
</evidence>
<name>A0A1Q6DWV3_METT1</name>
<keyword evidence="2" id="KW-1185">Reference proteome</keyword>
<protein>
    <submittedName>
        <fullName evidence="1">Uncharacterized protein</fullName>
    </submittedName>
</protein>
<organism evidence="1 2">
    <name type="scientific">Methanohalarchaeum thermophilum</name>
    <dbReference type="NCBI Taxonomy" id="1903181"/>
    <lineage>
        <taxon>Archaea</taxon>
        <taxon>Methanobacteriati</taxon>
        <taxon>Methanobacteriota</taxon>
        <taxon>Methanonatronarchaeia</taxon>
        <taxon>Methanonatronarchaeales</taxon>
        <taxon>Methanonatronarchaeaceae</taxon>
        <taxon>Candidatus Methanohalarchaeum</taxon>
    </lineage>
</organism>
<evidence type="ECO:0000313" key="1">
    <source>
        <dbReference type="EMBL" id="OKY78850.1"/>
    </source>
</evidence>
<dbReference type="STRING" id="1903181.BTN85_1353"/>
<sequence>MDVGDYFVEIPIAQRYGGLKVPVKTHTRIPEGSESIESKLYR</sequence>
<reference evidence="1" key="1">
    <citation type="submission" date="2016-12" db="EMBL/GenBank/DDBJ databases">
        <title>Discovery of methanogenic haloarchaea.</title>
        <authorList>
            <person name="Sorokin D.Y."/>
            <person name="Makarova K.S."/>
            <person name="Abbas B."/>
            <person name="Ferrer M."/>
            <person name="Golyshin P.N."/>
        </authorList>
    </citation>
    <scope>NUCLEOTIDE SEQUENCE [LARGE SCALE GENOMIC DNA]</scope>
    <source>
        <strain evidence="1">HMET1</strain>
    </source>
</reference>
<dbReference type="Proteomes" id="UP000185744">
    <property type="component" value="Unassembled WGS sequence"/>
</dbReference>
<comment type="caution">
    <text evidence="1">The sequence shown here is derived from an EMBL/GenBank/DDBJ whole genome shotgun (WGS) entry which is preliminary data.</text>
</comment>